<protein>
    <submittedName>
        <fullName evidence="6">TetR/AcrR family transcriptional regulator</fullName>
    </submittedName>
</protein>
<gene>
    <name evidence="6" type="ORF">FRZ02_02870</name>
</gene>
<dbReference type="NCBIfam" id="NF041196">
    <property type="entry name" value="ScbR_bind_reg"/>
    <property type="match status" value="1"/>
</dbReference>
<dbReference type="Gene3D" id="1.10.357.10">
    <property type="entry name" value="Tetracycline Repressor, domain 2"/>
    <property type="match status" value="1"/>
</dbReference>
<reference evidence="7" key="1">
    <citation type="journal article" date="2019" name="Microbiol. Resour. Announc.">
        <title>Draft Genomic Sequences of Streptomyces misionensis and Streptomyces albidoflavus, bacteria applied for phytopathogen biocontrol.</title>
        <authorList>
            <person name="Pylro V."/>
            <person name="Dias A."/>
            <person name="Andreote F."/>
            <person name="Varani A."/>
            <person name="Andreote C."/>
            <person name="Bernardo E."/>
            <person name="Martins T."/>
        </authorList>
    </citation>
    <scope>NUCLEOTIDE SEQUENCE [LARGE SCALE GENOMIC DNA]</scope>
    <source>
        <strain evidence="7">77</strain>
    </source>
</reference>
<evidence type="ECO:0000256" key="2">
    <source>
        <dbReference type="ARBA" id="ARBA00023125"/>
    </source>
</evidence>
<keyword evidence="2 4" id="KW-0238">DNA-binding</keyword>
<dbReference type="InterPro" id="IPR009057">
    <property type="entry name" value="Homeodomain-like_sf"/>
</dbReference>
<keyword evidence="1" id="KW-0805">Transcription regulation</keyword>
<accession>A0ABY3GZV9</accession>
<sequence>MERSMVKQERAARTRETLIRSAAEVFGREGFSRASLTAICARAGVSAGALHFHFESKAALADVVEAEALSRLLAVIRTEFPAGVGHVQLLVDTTHRLAGALCRDVVLRTGFSLERELPHPAGTDLRDHWRDWVEQELVQAEAKGELRPGVAAQDVVTTVMAATVGLEVLGARDAHWLSEGTVSRIWRVLLPSVAPDSLLAQLDAGGAAPR</sequence>
<evidence type="ECO:0000256" key="4">
    <source>
        <dbReference type="PROSITE-ProRule" id="PRU00335"/>
    </source>
</evidence>
<keyword evidence="7" id="KW-1185">Reference proteome</keyword>
<dbReference type="PANTHER" id="PTHR30055:SF234">
    <property type="entry name" value="HTH-TYPE TRANSCRIPTIONAL REGULATOR BETI"/>
    <property type="match status" value="1"/>
</dbReference>
<dbReference type="PROSITE" id="PS50977">
    <property type="entry name" value="HTH_TETR_2"/>
    <property type="match status" value="1"/>
</dbReference>
<dbReference type="Proteomes" id="UP000318052">
    <property type="component" value="Unassembled WGS sequence"/>
</dbReference>
<dbReference type="PRINTS" id="PR00455">
    <property type="entry name" value="HTHTETR"/>
</dbReference>
<evidence type="ECO:0000259" key="5">
    <source>
        <dbReference type="PROSITE" id="PS50977"/>
    </source>
</evidence>
<evidence type="ECO:0000256" key="1">
    <source>
        <dbReference type="ARBA" id="ARBA00023015"/>
    </source>
</evidence>
<proteinExistence type="predicted"/>
<evidence type="ECO:0000313" key="6">
    <source>
        <dbReference type="EMBL" id="TWV25692.1"/>
    </source>
</evidence>
<dbReference type="InterPro" id="IPR023772">
    <property type="entry name" value="DNA-bd_HTH_TetR-type_CS"/>
</dbReference>
<dbReference type="SUPFAM" id="SSF46689">
    <property type="entry name" value="Homeodomain-like"/>
    <property type="match status" value="1"/>
</dbReference>
<feature type="DNA-binding region" description="H-T-H motif" evidence="4">
    <location>
        <begin position="35"/>
        <end position="54"/>
    </location>
</feature>
<feature type="domain" description="HTH tetR-type" evidence="5">
    <location>
        <begin position="12"/>
        <end position="72"/>
    </location>
</feature>
<dbReference type="InterPro" id="IPR050109">
    <property type="entry name" value="HTH-type_TetR-like_transc_reg"/>
</dbReference>
<organism evidence="6 7">
    <name type="scientific">Streptomyces albidoflavus</name>
    <dbReference type="NCBI Taxonomy" id="1886"/>
    <lineage>
        <taxon>Bacteria</taxon>
        <taxon>Bacillati</taxon>
        <taxon>Actinomycetota</taxon>
        <taxon>Actinomycetes</taxon>
        <taxon>Kitasatosporales</taxon>
        <taxon>Streptomycetaceae</taxon>
        <taxon>Streptomyces</taxon>
        <taxon>Streptomyces albidoflavus group</taxon>
    </lineage>
</organism>
<keyword evidence="3" id="KW-0804">Transcription</keyword>
<dbReference type="Pfam" id="PF00440">
    <property type="entry name" value="TetR_N"/>
    <property type="match status" value="1"/>
</dbReference>
<dbReference type="PANTHER" id="PTHR30055">
    <property type="entry name" value="HTH-TYPE TRANSCRIPTIONAL REGULATOR RUTR"/>
    <property type="match status" value="1"/>
</dbReference>
<name>A0ABY3GZV9_9ACTN</name>
<dbReference type="InterPro" id="IPR036271">
    <property type="entry name" value="Tet_transcr_reg_TetR-rel_C_sf"/>
</dbReference>
<evidence type="ECO:0000256" key="3">
    <source>
        <dbReference type="ARBA" id="ARBA00023163"/>
    </source>
</evidence>
<comment type="caution">
    <text evidence="6">The sequence shown here is derived from an EMBL/GenBank/DDBJ whole genome shotgun (WGS) entry which is preliminary data.</text>
</comment>
<evidence type="ECO:0000313" key="7">
    <source>
        <dbReference type="Proteomes" id="UP000318052"/>
    </source>
</evidence>
<dbReference type="PROSITE" id="PS01081">
    <property type="entry name" value="HTH_TETR_1"/>
    <property type="match status" value="1"/>
</dbReference>
<dbReference type="SUPFAM" id="SSF48498">
    <property type="entry name" value="Tetracyclin repressor-like, C-terminal domain"/>
    <property type="match status" value="1"/>
</dbReference>
<dbReference type="EMBL" id="VOGX01000018">
    <property type="protein sequence ID" value="TWV25692.1"/>
    <property type="molecule type" value="Genomic_DNA"/>
</dbReference>
<dbReference type="InterPro" id="IPR001647">
    <property type="entry name" value="HTH_TetR"/>
</dbReference>
<dbReference type="RefSeq" id="WP_129844696.1">
    <property type="nucleotide sequence ID" value="NZ_JBEXJU010000004.1"/>
</dbReference>
<dbReference type="InterPro" id="IPR047923">
    <property type="entry name" value="ArpA-like"/>
</dbReference>